<dbReference type="OrthoDB" id="5621159at2"/>
<dbReference type="SUPFAM" id="SSF53850">
    <property type="entry name" value="Periplasmic binding protein-like II"/>
    <property type="match status" value="1"/>
</dbReference>
<sequence length="711" mass="74187">MSGARHRSPGGGSHGARPRRPDRPDPPDRRVRRSARGRFTGPERSEQPERPGRPEGPGRPGRVGRSARPGRVGPDGRRRGWRARGIGLGAVSSAALLVLGGLTVTGIGFAAASVWHGGSPEECADGTTRTTLTITTAPTLAAPISRLAAEFSRAHSDQDGPCVTFDVSATPSDRALDALSRATTPGSTVPDVWIPESADWLELGQESNTAAQQLPARATTIAGSPVVIAMPRLMAQRLGWPEHHLTWADLAADADRTAFWPDRGEPRWGEFRLAMANPENSAAALRAVIGTVGAARRLAPADMTPGTFDQDRAAQATVLHLERSIDWLPQYDHQLFDSVRDGGTENGAAGSAPSAFPALESDVIAYNRTLTARTGPLSATTLVASYPADGAFTATVPYIVLKRTTDSAPRHAAADAFAAYLRGDAGRRALTAAGFRTPAELAGRDDPGGLAATLNATDGVRSTPPKLASTDASDSVLGTARRFFRHSRERGATLAVLDTSGSMALPLTSDAGRTRLQAATDAAMTGLRLFAPDSQVGLWQSSAELPDGHRELAPLARLNAAGHAGAGHAGTQRDDLTASLAALKPGGSTDLYSTAVAAVRELTDRYAADRLNRVVLFTDGDADTGGDDHPDGEQPGRRATASAEPTLDQAVSALRAAADPHRPVQLIVIGCDPGADLASLQRLAGATGGHAYLAPDADALFDIYVDTLTGA</sequence>
<dbReference type="GO" id="GO:0030973">
    <property type="term" value="F:molybdate ion binding"/>
    <property type="evidence" value="ECO:0007669"/>
    <property type="project" value="TreeGrafter"/>
</dbReference>
<keyword evidence="5" id="KW-1185">Reference proteome</keyword>
<evidence type="ECO:0000256" key="2">
    <source>
        <dbReference type="SAM" id="Phobius"/>
    </source>
</evidence>
<dbReference type="PROSITE" id="PS50234">
    <property type="entry name" value="VWFA"/>
    <property type="match status" value="1"/>
</dbReference>
<dbReference type="eggNOG" id="COG2304">
    <property type="taxonomic scope" value="Bacteria"/>
</dbReference>
<dbReference type="Pfam" id="PF13531">
    <property type="entry name" value="SBP_bac_11"/>
    <property type="match status" value="1"/>
</dbReference>
<dbReference type="AlphaFoldDB" id="Q0RST1"/>
<dbReference type="RefSeq" id="WP_011601947.1">
    <property type="nucleotide sequence ID" value="NC_008278.1"/>
</dbReference>
<feature type="transmembrane region" description="Helical" evidence="2">
    <location>
        <begin position="86"/>
        <end position="115"/>
    </location>
</feature>
<feature type="compositionally biased region" description="Basic and acidic residues" evidence="1">
    <location>
        <begin position="41"/>
        <end position="53"/>
    </location>
</feature>
<name>Q0RST1_FRAAA</name>
<dbReference type="EMBL" id="CT573213">
    <property type="protein sequence ID" value="CAJ59375.1"/>
    <property type="molecule type" value="Genomic_DNA"/>
</dbReference>
<keyword evidence="2" id="KW-0472">Membrane</keyword>
<dbReference type="InterPro" id="IPR002035">
    <property type="entry name" value="VWF_A"/>
</dbReference>
<dbReference type="SMART" id="SM00327">
    <property type="entry name" value="VWA"/>
    <property type="match status" value="1"/>
</dbReference>
<dbReference type="Proteomes" id="UP000000657">
    <property type="component" value="Chromosome"/>
</dbReference>
<dbReference type="PANTHER" id="PTHR30632:SF0">
    <property type="entry name" value="SULFATE-BINDING PROTEIN"/>
    <property type="match status" value="1"/>
</dbReference>
<dbReference type="STRING" id="326424.FRAAL0704"/>
<reference evidence="4 5" key="1">
    <citation type="journal article" date="2007" name="Genome Res.">
        <title>Genome characteristics of facultatively symbiotic Frankia sp. strains reflect host range and host plant biogeography.</title>
        <authorList>
            <person name="Normand P."/>
            <person name="Lapierre P."/>
            <person name="Tisa L.S."/>
            <person name="Gogarten J.P."/>
            <person name="Alloisio N."/>
            <person name="Bagnarol E."/>
            <person name="Bassi C.A."/>
            <person name="Berry A.M."/>
            <person name="Bickhart D.M."/>
            <person name="Choisne N."/>
            <person name="Couloux A."/>
            <person name="Cournoyer B."/>
            <person name="Cruveiller S."/>
            <person name="Daubin V."/>
            <person name="Demange N."/>
            <person name="Francino M.P."/>
            <person name="Goltsman E."/>
            <person name="Huang Y."/>
            <person name="Kopp O.R."/>
            <person name="Labarre L."/>
            <person name="Lapidus A."/>
            <person name="Lavire C."/>
            <person name="Marechal J."/>
            <person name="Martinez M."/>
            <person name="Mastronunzio J.E."/>
            <person name="Mullin B.C."/>
            <person name="Niemann J."/>
            <person name="Pujic P."/>
            <person name="Rawnsley T."/>
            <person name="Rouy Z."/>
            <person name="Schenowitz C."/>
            <person name="Sellstedt A."/>
            <person name="Tavares F."/>
            <person name="Tomkins J.P."/>
            <person name="Vallenet D."/>
            <person name="Valverde C."/>
            <person name="Wall L.G."/>
            <person name="Wang Y."/>
            <person name="Medigue C."/>
            <person name="Benson D.R."/>
        </authorList>
    </citation>
    <scope>NUCLEOTIDE SEQUENCE [LARGE SCALE GENOMIC DNA]</scope>
    <source>
        <strain evidence="5">DSM 45986 / CECT 9034 / ACN14a</strain>
    </source>
</reference>
<dbReference type="InterPro" id="IPR036465">
    <property type="entry name" value="vWFA_dom_sf"/>
</dbReference>
<evidence type="ECO:0000313" key="5">
    <source>
        <dbReference type="Proteomes" id="UP000000657"/>
    </source>
</evidence>
<proteinExistence type="predicted"/>
<feature type="compositionally biased region" description="Low complexity" evidence="1">
    <location>
        <begin position="63"/>
        <end position="72"/>
    </location>
</feature>
<keyword evidence="2" id="KW-1133">Transmembrane helix</keyword>
<keyword evidence="2" id="KW-0812">Transmembrane</keyword>
<evidence type="ECO:0000259" key="3">
    <source>
        <dbReference type="PROSITE" id="PS50234"/>
    </source>
</evidence>
<dbReference type="InterPro" id="IPR050682">
    <property type="entry name" value="ModA/WtpA"/>
</dbReference>
<feature type="region of interest" description="Disordered" evidence="1">
    <location>
        <begin position="619"/>
        <end position="644"/>
    </location>
</feature>
<gene>
    <name evidence="4" type="ordered locus">FRAAL0704</name>
</gene>
<feature type="compositionally biased region" description="Basic and acidic residues" evidence="1">
    <location>
        <begin position="626"/>
        <end position="636"/>
    </location>
</feature>
<evidence type="ECO:0000256" key="1">
    <source>
        <dbReference type="SAM" id="MobiDB-lite"/>
    </source>
</evidence>
<organism evidence="4 5">
    <name type="scientific">Frankia alni (strain DSM 45986 / CECT 9034 / ACN14a)</name>
    <dbReference type="NCBI Taxonomy" id="326424"/>
    <lineage>
        <taxon>Bacteria</taxon>
        <taxon>Bacillati</taxon>
        <taxon>Actinomycetota</taxon>
        <taxon>Actinomycetes</taxon>
        <taxon>Frankiales</taxon>
        <taxon>Frankiaceae</taxon>
        <taxon>Frankia</taxon>
    </lineage>
</organism>
<dbReference type="PANTHER" id="PTHR30632">
    <property type="entry name" value="MOLYBDATE-BINDING PERIPLASMIC PROTEIN"/>
    <property type="match status" value="1"/>
</dbReference>
<accession>Q0RST1</accession>
<feature type="region of interest" description="Disordered" evidence="1">
    <location>
        <begin position="1"/>
        <end position="81"/>
    </location>
</feature>
<dbReference type="KEGG" id="fal:FRAAL0704"/>
<dbReference type="GO" id="GO:0015689">
    <property type="term" value="P:molybdate ion transport"/>
    <property type="evidence" value="ECO:0007669"/>
    <property type="project" value="TreeGrafter"/>
</dbReference>
<dbReference type="SUPFAM" id="SSF53300">
    <property type="entry name" value="vWA-like"/>
    <property type="match status" value="1"/>
</dbReference>
<protein>
    <recommendedName>
        <fullName evidence="3">VWFA domain-containing protein</fullName>
    </recommendedName>
</protein>
<dbReference type="Pfam" id="PF13519">
    <property type="entry name" value="VWA_2"/>
    <property type="match status" value="1"/>
</dbReference>
<dbReference type="HOGENOM" id="CLU_018489_2_0_11"/>
<feature type="domain" description="VWFA" evidence="3">
    <location>
        <begin position="492"/>
        <end position="708"/>
    </location>
</feature>
<dbReference type="Gene3D" id="3.40.50.410">
    <property type="entry name" value="von Willebrand factor, type A domain"/>
    <property type="match status" value="1"/>
</dbReference>
<feature type="compositionally biased region" description="Basic and acidic residues" evidence="1">
    <location>
        <begin position="19"/>
        <end position="29"/>
    </location>
</feature>
<evidence type="ECO:0000313" key="4">
    <source>
        <dbReference type="EMBL" id="CAJ59375.1"/>
    </source>
</evidence>